<feature type="region of interest" description="Disordered" evidence="8">
    <location>
        <begin position="140"/>
        <end position="170"/>
    </location>
</feature>
<dbReference type="InterPro" id="IPR015797">
    <property type="entry name" value="NUDIX_hydrolase-like_dom_sf"/>
</dbReference>
<name>A0A5K1K0E6_9APHY</name>
<evidence type="ECO:0000256" key="3">
    <source>
        <dbReference type="ARBA" id="ARBA00022946"/>
    </source>
</evidence>
<dbReference type="CDD" id="cd04661">
    <property type="entry name" value="NUDIX_MRP_L46"/>
    <property type="match status" value="1"/>
</dbReference>
<dbReference type="EMBL" id="LR727113">
    <property type="protein sequence ID" value="VWO98690.1"/>
    <property type="molecule type" value="Genomic_DNA"/>
</dbReference>
<comment type="similarity">
    <text evidence="2">Belongs to the mitochondrion-specific ribosomal protein mL46 family.</text>
</comment>
<sequence length="310" mass="34680">MLSRNAVSACRQRTGAYLHAPSRSLASVVEASSSAASSSSASTSTTPNAIINAAVILNRSPILTRTPSLFERAYYSYQSRIRRALFNPFPTDFYFKTGSLLEKKFAREEKLREKEAFGGPWSLKKTDRGVEEDGELASIQVSPDQAENMGEEPIDPPAPRTHEADKKGDVKSLDRLGERNLYLLIRGKDHTGKEVWRFPQGDLQDGELLHQAALRDLKVEVGEHMDTWVVSRKPIAVYQPTLPETTKKSLGGELYTFFLKAHILAGQARPNGKNVLDFAWLTKEEIEPRVEKRLLGEREGYPIRPLILSS</sequence>
<evidence type="ECO:0000256" key="8">
    <source>
        <dbReference type="SAM" id="MobiDB-lite"/>
    </source>
</evidence>
<keyword evidence="5" id="KW-0496">Mitochondrion</keyword>
<comment type="subcellular location">
    <subcellularLocation>
        <location evidence="1">Mitochondrion</location>
    </subcellularLocation>
</comment>
<evidence type="ECO:0000256" key="1">
    <source>
        <dbReference type="ARBA" id="ARBA00004173"/>
    </source>
</evidence>
<dbReference type="GO" id="GO:0005762">
    <property type="term" value="C:mitochondrial large ribosomal subunit"/>
    <property type="evidence" value="ECO:0007669"/>
    <property type="project" value="TreeGrafter"/>
</dbReference>
<dbReference type="Gene3D" id="3.90.79.10">
    <property type="entry name" value="Nucleoside Triphosphate Pyrophosphohydrolase"/>
    <property type="match status" value="1"/>
</dbReference>
<keyword evidence="3" id="KW-0809">Transit peptide</keyword>
<evidence type="ECO:0000259" key="10">
    <source>
        <dbReference type="Pfam" id="PF11788"/>
    </source>
</evidence>
<dbReference type="InterPro" id="IPR040008">
    <property type="entry name" value="Ribosomal_mL46"/>
</dbReference>
<feature type="domain" description="Large ribosomal subunit protein mL46 N-terminal" evidence="10">
    <location>
        <begin position="51"/>
        <end position="165"/>
    </location>
</feature>
<protein>
    <recommendedName>
        <fullName evidence="7">Large ribosomal subunit protein mL46</fullName>
    </recommendedName>
</protein>
<dbReference type="SUPFAM" id="SSF55811">
    <property type="entry name" value="Nudix"/>
    <property type="match status" value="1"/>
</dbReference>
<evidence type="ECO:0000259" key="9">
    <source>
        <dbReference type="Pfam" id="PF00293"/>
    </source>
</evidence>
<dbReference type="AlphaFoldDB" id="A0A5K1K0E6"/>
<evidence type="ECO:0000256" key="2">
    <source>
        <dbReference type="ARBA" id="ARBA00009070"/>
    </source>
</evidence>
<dbReference type="GO" id="GO:0003735">
    <property type="term" value="F:structural constituent of ribosome"/>
    <property type="evidence" value="ECO:0007669"/>
    <property type="project" value="InterPro"/>
</dbReference>
<evidence type="ECO:0000256" key="7">
    <source>
        <dbReference type="ARBA" id="ARBA00035190"/>
    </source>
</evidence>
<dbReference type="Pfam" id="PF11788">
    <property type="entry name" value="MRP-L46"/>
    <property type="match status" value="1"/>
</dbReference>
<keyword evidence="6" id="KW-0687">Ribonucleoprotein</keyword>
<dbReference type="InterPro" id="IPR033650">
    <property type="entry name" value="Ribosomal_mL46_NUDIX"/>
</dbReference>
<keyword evidence="4" id="KW-0689">Ribosomal protein</keyword>
<dbReference type="PANTHER" id="PTHR13124:SF12">
    <property type="entry name" value="LARGE RIBOSOMAL SUBUNIT PROTEIN ML46"/>
    <property type="match status" value="1"/>
</dbReference>
<accession>A0A5K1K0E6</accession>
<dbReference type="InterPro" id="IPR000086">
    <property type="entry name" value="NUDIX_hydrolase_dom"/>
</dbReference>
<proteinExistence type="inferred from homology"/>
<evidence type="ECO:0000256" key="4">
    <source>
        <dbReference type="ARBA" id="ARBA00022980"/>
    </source>
</evidence>
<evidence type="ECO:0000256" key="6">
    <source>
        <dbReference type="ARBA" id="ARBA00023274"/>
    </source>
</evidence>
<dbReference type="Pfam" id="PF00293">
    <property type="entry name" value="NUDIX"/>
    <property type="match status" value="1"/>
</dbReference>
<feature type="domain" description="Nudix hydrolase" evidence="9">
    <location>
        <begin position="182"/>
        <end position="288"/>
    </location>
</feature>
<reference evidence="11" key="1">
    <citation type="submission" date="2019-10" db="EMBL/GenBank/DDBJ databases">
        <authorList>
            <person name="Nor Muhammad N."/>
        </authorList>
    </citation>
    <scope>NUCLEOTIDE SEQUENCE</scope>
</reference>
<evidence type="ECO:0000313" key="11">
    <source>
        <dbReference type="EMBL" id="VWO98690.1"/>
    </source>
</evidence>
<dbReference type="PANTHER" id="PTHR13124">
    <property type="entry name" value="39S RIBOSOMAL PROTEIN L46, MITOCHONDRIAL PRECURSOR-RELATED"/>
    <property type="match status" value="1"/>
</dbReference>
<dbReference type="InterPro" id="IPR021757">
    <property type="entry name" value="Ribosomal_mL46_N"/>
</dbReference>
<feature type="compositionally biased region" description="Basic and acidic residues" evidence="8">
    <location>
        <begin position="160"/>
        <end position="170"/>
    </location>
</feature>
<gene>
    <name evidence="11" type="primary">I1R980</name>
</gene>
<evidence type="ECO:0000256" key="5">
    <source>
        <dbReference type="ARBA" id="ARBA00023128"/>
    </source>
</evidence>
<organism evidence="11">
    <name type="scientific">Ganoderma boninense</name>
    <dbReference type="NCBI Taxonomy" id="34458"/>
    <lineage>
        <taxon>Eukaryota</taxon>
        <taxon>Fungi</taxon>
        <taxon>Dikarya</taxon>
        <taxon>Basidiomycota</taxon>
        <taxon>Agaricomycotina</taxon>
        <taxon>Agaricomycetes</taxon>
        <taxon>Polyporales</taxon>
        <taxon>Polyporaceae</taxon>
        <taxon>Ganoderma</taxon>
    </lineage>
</organism>